<dbReference type="GO" id="GO:0005634">
    <property type="term" value="C:nucleus"/>
    <property type="evidence" value="ECO:0007669"/>
    <property type="project" value="InterPro"/>
</dbReference>
<dbReference type="InterPro" id="IPR046341">
    <property type="entry name" value="SET_dom_sf"/>
</dbReference>
<evidence type="ECO:0000256" key="6">
    <source>
        <dbReference type="ARBA" id="ARBA00022723"/>
    </source>
</evidence>
<dbReference type="PROSITE" id="PS50868">
    <property type="entry name" value="POST_SET"/>
    <property type="match status" value="1"/>
</dbReference>
<dbReference type="InterPro" id="IPR000953">
    <property type="entry name" value="Chromo/chromo_shadow_dom"/>
</dbReference>
<protein>
    <recommendedName>
        <fullName evidence="16">Histone-lysine N-methyltransferase</fullName>
    </recommendedName>
</protein>
<evidence type="ECO:0000256" key="3">
    <source>
        <dbReference type="ARBA" id="ARBA00022603"/>
    </source>
</evidence>
<dbReference type="PROSITE" id="PS50013">
    <property type="entry name" value="CHROMO_2"/>
    <property type="match status" value="1"/>
</dbReference>
<dbReference type="CDD" id="cd10542">
    <property type="entry name" value="SET_SUV39H"/>
    <property type="match status" value="1"/>
</dbReference>
<evidence type="ECO:0000259" key="10">
    <source>
        <dbReference type="PROSITE" id="PS50013"/>
    </source>
</evidence>
<evidence type="ECO:0000256" key="5">
    <source>
        <dbReference type="ARBA" id="ARBA00022691"/>
    </source>
</evidence>
<keyword evidence="2" id="KW-0158">Chromosome</keyword>
<dbReference type="EMBL" id="JARAKH010000031">
    <property type="protein sequence ID" value="KAK8385985.1"/>
    <property type="molecule type" value="Genomic_DNA"/>
</dbReference>
<dbReference type="AlphaFoldDB" id="A0AAW0TEW7"/>
<dbReference type="Pfam" id="PF00385">
    <property type="entry name" value="Chromo"/>
    <property type="match status" value="1"/>
</dbReference>
<evidence type="ECO:0008006" key="16">
    <source>
        <dbReference type="Google" id="ProtNLM"/>
    </source>
</evidence>
<dbReference type="SMART" id="SM00317">
    <property type="entry name" value="SET"/>
    <property type="match status" value="1"/>
</dbReference>
<dbReference type="InterPro" id="IPR016197">
    <property type="entry name" value="Chromo-like_dom_sf"/>
</dbReference>
<dbReference type="Proteomes" id="UP001487740">
    <property type="component" value="Unassembled WGS sequence"/>
</dbReference>
<feature type="domain" description="SET" evidence="11">
    <location>
        <begin position="472"/>
        <end position="598"/>
    </location>
</feature>
<evidence type="ECO:0000259" key="11">
    <source>
        <dbReference type="PROSITE" id="PS50280"/>
    </source>
</evidence>
<dbReference type="InterPro" id="IPR003616">
    <property type="entry name" value="Post-SET_dom"/>
</dbReference>
<accession>A0AAW0TEW7</accession>
<dbReference type="SUPFAM" id="SSF82199">
    <property type="entry name" value="SET domain"/>
    <property type="match status" value="1"/>
</dbReference>
<dbReference type="SMART" id="SM00468">
    <property type="entry name" value="PreSET"/>
    <property type="match status" value="1"/>
</dbReference>
<keyword evidence="15" id="KW-1185">Reference proteome</keyword>
<dbReference type="InterPro" id="IPR023780">
    <property type="entry name" value="Chromo_domain"/>
</dbReference>
<dbReference type="GO" id="GO:0046974">
    <property type="term" value="F:histone H3K9 methyltransferase activity"/>
    <property type="evidence" value="ECO:0007669"/>
    <property type="project" value="TreeGrafter"/>
</dbReference>
<dbReference type="InterPro" id="IPR050973">
    <property type="entry name" value="H3K9_Histone-Lys_N-MTase"/>
</dbReference>
<feature type="domain" description="Post-SET" evidence="13">
    <location>
        <begin position="645"/>
        <end position="661"/>
    </location>
</feature>
<evidence type="ECO:0000313" key="14">
    <source>
        <dbReference type="EMBL" id="KAK8385985.1"/>
    </source>
</evidence>
<dbReference type="PROSITE" id="PS50867">
    <property type="entry name" value="PRE_SET"/>
    <property type="match status" value="1"/>
</dbReference>
<reference evidence="14 15" key="1">
    <citation type="submission" date="2023-03" db="EMBL/GenBank/DDBJ databases">
        <title>High-quality genome of Scylla paramamosain provides insights in environmental adaptation.</title>
        <authorList>
            <person name="Zhang L."/>
        </authorList>
    </citation>
    <scope>NUCLEOTIDE SEQUENCE [LARGE SCALE GENOMIC DNA]</scope>
    <source>
        <strain evidence="14">LZ_2023a</strain>
        <tissue evidence="14">Muscle</tissue>
    </source>
</reference>
<name>A0AAW0TEW7_SCYPA</name>
<dbReference type="GO" id="GO:0032259">
    <property type="term" value="P:methylation"/>
    <property type="evidence" value="ECO:0007669"/>
    <property type="project" value="UniProtKB-KW"/>
</dbReference>
<feature type="region of interest" description="Disordered" evidence="9">
    <location>
        <begin position="600"/>
        <end position="637"/>
    </location>
</feature>
<feature type="compositionally biased region" description="Basic and acidic residues" evidence="9">
    <location>
        <begin position="173"/>
        <end position="189"/>
    </location>
</feature>
<organism evidence="14 15">
    <name type="scientific">Scylla paramamosain</name>
    <name type="common">Mud crab</name>
    <dbReference type="NCBI Taxonomy" id="85552"/>
    <lineage>
        <taxon>Eukaryota</taxon>
        <taxon>Metazoa</taxon>
        <taxon>Ecdysozoa</taxon>
        <taxon>Arthropoda</taxon>
        <taxon>Crustacea</taxon>
        <taxon>Multicrustacea</taxon>
        <taxon>Malacostraca</taxon>
        <taxon>Eumalacostraca</taxon>
        <taxon>Eucarida</taxon>
        <taxon>Decapoda</taxon>
        <taxon>Pleocyemata</taxon>
        <taxon>Brachyura</taxon>
        <taxon>Eubrachyura</taxon>
        <taxon>Portunoidea</taxon>
        <taxon>Portunidae</taxon>
        <taxon>Portuninae</taxon>
        <taxon>Scylla</taxon>
    </lineage>
</organism>
<feature type="domain" description="Pre-SET" evidence="12">
    <location>
        <begin position="410"/>
        <end position="469"/>
    </location>
</feature>
<dbReference type="InterPro" id="IPR007728">
    <property type="entry name" value="Pre-SET_dom"/>
</dbReference>
<dbReference type="SUPFAM" id="SSF54160">
    <property type="entry name" value="Chromo domain-like"/>
    <property type="match status" value="1"/>
</dbReference>
<feature type="domain" description="Chromo" evidence="10">
    <location>
        <begin position="199"/>
        <end position="258"/>
    </location>
</feature>
<dbReference type="SMART" id="SM00298">
    <property type="entry name" value="CHROMO"/>
    <property type="match status" value="1"/>
</dbReference>
<keyword evidence="4" id="KW-0808">Transferase</keyword>
<keyword evidence="6" id="KW-0479">Metal-binding</keyword>
<dbReference type="GO" id="GO:0000775">
    <property type="term" value="C:chromosome, centromeric region"/>
    <property type="evidence" value="ECO:0007669"/>
    <property type="project" value="UniProtKB-SubCell"/>
</dbReference>
<gene>
    <name evidence="14" type="ORF">O3P69_010617</name>
</gene>
<evidence type="ECO:0000256" key="4">
    <source>
        <dbReference type="ARBA" id="ARBA00022679"/>
    </source>
</evidence>
<comment type="caution">
    <text evidence="14">The sequence shown here is derived from an EMBL/GenBank/DDBJ whole genome shotgun (WGS) entry which is preliminary data.</text>
</comment>
<evidence type="ECO:0000256" key="9">
    <source>
        <dbReference type="SAM" id="MobiDB-lite"/>
    </source>
</evidence>
<dbReference type="GO" id="GO:0008270">
    <property type="term" value="F:zinc ion binding"/>
    <property type="evidence" value="ECO:0007669"/>
    <property type="project" value="InterPro"/>
</dbReference>
<evidence type="ECO:0000256" key="2">
    <source>
        <dbReference type="ARBA" id="ARBA00022454"/>
    </source>
</evidence>
<evidence type="ECO:0000256" key="1">
    <source>
        <dbReference type="ARBA" id="ARBA00004584"/>
    </source>
</evidence>
<dbReference type="PANTHER" id="PTHR46223">
    <property type="entry name" value="HISTONE-LYSINE N-METHYLTRANSFERASE SUV39H"/>
    <property type="match status" value="1"/>
</dbReference>
<dbReference type="PROSITE" id="PS50280">
    <property type="entry name" value="SET"/>
    <property type="match status" value="1"/>
</dbReference>
<dbReference type="Gene3D" id="2.170.270.10">
    <property type="entry name" value="SET domain"/>
    <property type="match status" value="1"/>
</dbReference>
<feature type="compositionally biased region" description="Basic and acidic residues" evidence="9">
    <location>
        <begin position="605"/>
        <end position="626"/>
    </location>
</feature>
<dbReference type="Gene3D" id="2.40.50.40">
    <property type="match status" value="1"/>
</dbReference>
<keyword evidence="5" id="KW-0949">S-adenosyl-L-methionine</keyword>
<keyword evidence="7" id="KW-0862">Zinc</keyword>
<dbReference type="InterPro" id="IPR001214">
    <property type="entry name" value="SET_dom"/>
</dbReference>
<proteinExistence type="predicted"/>
<sequence length="661" mass="75420">MEEEASKVEMTASPVFQAKLQSLEKLNTSFSEFSEEFSKLKQSFLDYKTKSFFFPHLELTKPFVQHLKQIEGELQVMGNLLKKEVGNKFESKVSSPNVSLNAADLPELTGHTPDHSEIPGRASGFAGITPPASEVGNDEILAIAIETTDNNNKRKNRTSAELPSPKSKRLRRTLIDDYMTKKDGRKNSEGDEQQEEEEFEVLSIVDMKKSQGSYTYHVTWKGYGPEDNTWEPSSNLTSCEELLVEFFKSKFRQRDKEDQKIEDLCFFMHYDPSIKGAIRRAVFEHYCDDSRIDYRSIMAQVFSAKSMVSRPQIDMDELIERAIIARKREKFMKHLKMIQEEKITQDVKGKREVQLAELRKWERKINSICSDPAKLCVENNIDLEMPPMDFVYINECRAGEGVTIPSDPLVGCECEDCSTNKRCCATQMGSWVPYNKAGRVKVSLGTAIYECNKRCLCGPNCSNRVVQKGRTISLCIFRTANGRGWGVKAMENIKKDSLVTEYVGEVITSEEAERRGRIYDAQRCTYLFDLDYNKGDQNPYTVDAAKFGNVSHFINHSCDPNLVVYNVWVDCLDPDLPRLALFATQDIKKGEELTFDYNSGLESESNMKKEPKEEGFTTPEKGKDEQDAPELFMKTPKGNRGLQYGKTRCRCGAANCRQYFF</sequence>
<evidence type="ECO:0000259" key="13">
    <source>
        <dbReference type="PROSITE" id="PS50868"/>
    </source>
</evidence>
<keyword evidence="3" id="KW-0489">Methyltransferase</keyword>
<evidence type="ECO:0000256" key="8">
    <source>
        <dbReference type="ARBA" id="ARBA00023328"/>
    </source>
</evidence>
<dbReference type="Pfam" id="PF00856">
    <property type="entry name" value="SET"/>
    <property type="match status" value="1"/>
</dbReference>
<dbReference type="PANTHER" id="PTHR46223:SF4">
    <property type="entry name" value="HISTONE-LYSINE N-METHYLTRANSFERASE-RELATED"/>
    <property type="match status" value="1"/>
</dbReference>
<feature type="region of interest" description="Disordered" evidence="9">
    <location>
        <begin position="146"/>
        <end position="197"/>
    </location>
</feature>
<dbReference type="Pfam" id="PF05033">
    <property type="entry name" value="Pre-SET"/>
    <property type="match status" value="1"/>
</dbReference>
<keyword evidence="8" id="KW-0137">Centromere</keyword>
<evidence type="ECO:0000259" key="12">
    <source>
        <dbReference type="PROSITE" id="PS50867"/>
    </source>
</evidence>
<comment type="subcellular location">
    <subcellularLocation>
        <location evidence="1">Chromosome</location>
        <location evidence="1">Centromere</location>
    </subcellularLocation>
</comment>
<evidence type="ECO:0000313" key="15">
    <source>
        <dbReference type="Proteomes" id="UP001487740"/>
    </source>
</evidence>
<evidence type="ECO:0000256" key="7">
    <source>
        <dbReference type="ARBA" id="ARBA00022833"/>
    </source>
</evidence>
<dbReference type="CDD" id="cd00024">
    <property type="entry name" value="CD_CSD"/>
    <property type="match status" value="1"/>
</dbReference>